<name>A0A1J7JF62_9PEZI</name>
<dbReference type="EMBL" id="KV875099">
    <property type="protein sequence ID" value="OIW27892.1"/>
    <property type="molecule type" value="Genomic_DNA"/>
</dbReference>
<proteinExistence type="predicted"/>
<dbReference type="AlphaFoldDB" id="A0A1J7JF62"/>
<evidence type="ECO:0000313" key="3">
    <source>
        <dbReference type="Proteomes" id="UP000182658"/>
    </source>
</evidence>
<dbReference type="InParanoid" id="A0A1J7JF62"/>
<dbReference type="OrthoDB" id="10025998at2759"/>
<evidence type="ECO:0000259" key="1">
    <source>
        <dbReference type="Pfam" id="PF18922"/>
    </source>
</evidence>
<sequence length="267" mass="29553">MRPFIRSLRRYLRAYSTPILFTFLATLPQDAPNADPLTPFKSAPLPPNLQLLHSPPTVILYTTNPSAWHRTPPSSSPPFLRALDSGRIEVRSLPPETALPSTEPFSNFLTKPWLWAQLQSAPRVLVFQTDSVLCSASPTRAEDFFGYDFIGAPSLSGKGFSGGLSLRNPRLMLEIALAGRLANDSAQTEEEWFVEQLRMRGGGAKLPTEEEAKKFAVGEVWYETPLGYHRPQRWEGEGERMGLVEEWCPEVGMVGARGRAGLGIGVS</sequence>
<accession>A0A1J7JF62</accession>
<dbReference type="STRING" id="1408157.A0A1J7JF62"/>
<gene>
    <name evidence="2" type="ORF">CONLIGDRAFT_716289</name>
</gene>
<dbReference type="InterPro" id="IPR043729">
    <property type="entry name" value="DUF5672"/>
</dbReference>
<evidence type="ECO:0000313" key="2">
    <source>
        <dbReference type="EMBL" id="OIW27892.1"/>
    </source>
</evidence>
<organism evidence="2 3">
    <name type="scientific">Coniochaeta ligniaria NRRL 30616</name>
    <dbReference type="NCBI Taxonomy" id="1408157"/>
    <lineage>
        <taxon>Eukaryota</taxon>
        <taxon>Fungi</taxon>
        <taxon>Dikarya</taxon>
        <taxon>Ascomycota</taxon>
        <taxon>Pezizomycotina</taxon>
        <taxon>Sordariomycetes</taxon>
        <taxon>Sordariomycetidae</taxon>
        <taxon>Coniochaetales</taxon>
        <taxon>Coniochaetaceae</taxon>
        <taxon>Coniochaeta</taxon>
    </lineage>
</organism>
<dbReference type="Pfam" id="PF18922">
    <property type="entry name" value="DUF5672"/>
    <property type="match status" value="1"/>
</dbReference>
<keyword evidence="3" id="KW-1185">Reference proteome</keyword>
<protein>
    <recommendedName>
        <fullName evidence="1">DUF5672 domain-containing protein</fullName>
    </recommendedName>
</protein>
<dbReference type="Proteomes" id="UP000182658">
    <property type="component" value="Unassembled WGS sequence"/>
</dbReference>
<feature type="domain" description="DUF5672" evidence="1">
    <location>
        <begin position="87"/>
        <end position="229"/>
    </location>
</feature>
<reference evidence="2 3" key="1">
    <citation type="submission" date="2016-10" db="EMBL/GenBank/DDBJ databases">
        <title>Draft genome sequence of Coniochaeta ligniaria NRRL30616, a lignocellulolytic fungus for bioabatement of inhibitors in plant biomass hydrolysates.</title>
        <authorList>
            <consortium name="DOE Joint Genome Institute"/>
            <person name="Jimenez D.J."/>
            <person name="Hector R.E."/>
            <person name="Riley R."/>
            <person name="Sun H."/>
            <person name="Grigoriev I.V."/>
            <person name="Van Elsas J.D."/>
            <person name="Nichols N.N."/>
        </authorList>
    </citation>
    <scope>NUCLEOTIDE SEQUENCE [LARGE SCALE GENOMIC DNA]</scope>
    <source>
        <strain evidence="2 3">NRRL 30616</strain>
    </source>
</reference>